<dbReference type="Gene3D" id="3.40.50.410">
    <property type="entry name" value="von Willebrand factor, type A domain"/>
    <property type="match status" value="3"/>
</dbReference>
<evidence type="ECO:0000313" key="3">
    <source>
        <dbReference type="Proteomes" id="UP000694888"/>
    </source>
</evidence>
<feature type="domain" description="VWFA" evidence="2">
    <location>
        <begin position="431"/>
        <end position="604"/>
    </location>
</feature>
<dbReference type="Pfam" id="PF00092">
    <property type="entry name" value="VWA"/>
    <property type="match status" value="2"/>
</dbReference>
<reference evidence="4" key="1">
    <citation type="submission" date="2025-08" db="UniProtKB">
        <authorList>
            <consortium name="RefSeq"/>
        </authorList>
    </citation>
    <scope>IDENTIFICATION</scope>
</reference>
<feature type="domain" description="VWFA" evidence="2">
    <location>
        <begin position="222"/>
        <end position="395"/>
    </location>
</feature>
<dbReference type="PROSITE" id="PS50234">
    <property type="entry name" value="VWFA"/>
    <property type="match status" value="2"/>
</dbReference>
<dbReference type="PANTHER" id="PTHR24020">
    <property type="entry name" value="COLLAGEN ALPHA"/>
    <property type="match status" value="1"/>
</dbReference>
<dbReference type="RefSeq" id="XP_012944165.2">
    <property type="nucleotide sequence ID" value="XM_013088711.2"/>
</dbReference>
<protein>
    <submittedName>
        <fullName evidence="4">Collagen alpha-1(XII) chain</fullName>
    </submittedName>
</protein>
<dbReference type="GeneID" id="106010968"/>
<accession>A0ABM1AAU8</accession>
<dbReference type="SUPFAM" id="SSF53300">
    <property type="entry name" value="vWA-like"/>
    <property type="match status" value="3"/>
</dbReference>
<evidence type="ECO:0000256" key="1">
    <source>
        <dbReference type="SAM" id="MobiDB-lite"/>
    </source>
</evidence>
<name>A0ABM1AAU8_APLCA</name>
<dbReference type="PRINTS" id="PR01228">
    <property type="entry name" value="EGGSHELL"/>
</dbReference>
<dbReference type="InterPro" id="IPR002035">
    <property type="entry name" value="VWF_A"/>
</dbReference>
<keyword evidence="4" id="KW-0176">Collagen</keyword>
<evidence type="ECO:0000259" key="2">
    <source>
        <dbReference type="PROSITE" id="PS50234"/>
    </source>
</evidence>
<dbReference type="PRINTS" id="PR00453">
    <property type="entry name" value="VWFADOMAIN"/>
</dbReference>
<dbReference type="CDD" id="cd01450">
    <property type="entry name" value="vWFA_subfamily_ECM"/>
    <property type="match status" value="1"/>
</dbReference>
<dbReference type="InterPro" id="IPR036465">
    <property type="entry name" value="vWFA_dom_sf"/>
</dbReference>
<sequence>MKQSGAQVISVGVGKMDVSELQLLASDNSLVFRAKNFDSLVGMMGDISTKACEVGGPHVGGGGGGGSGGWGGSGGGGGGWGGSGGGNGGWGGSGGGNGGWGGSIGVGGGGGNGGWGGNIGGGGGWGAIGGGGGGGGGWGGNVGGGGGWGGSGGGGGGWGAIGGGGAGGWGGVGGGAGWGGAGGGGGVWTGTGGGGGGWGGTHTGGGSTTIVIQNRPVHIKLDVVFLIDGSASTGSNNFMRELNFVDTFISSFYFGQADILVSAVQYSDRIVNLVNFYDSSDRVHQVLHTAQCSNGYGQRVDLALQYALTTLSSSHYGARPGVQKLVILLTSGRPGGLSQAAQYANNLISNGVNIMTIGIGQGLPWQQLQTLSPNHNLVFQVGSYTQLTTIIIRVITVTIQVCGGSRPPPGPIIDPIPIPAPGPVQCKKKMDLLFIIDSSGSLGADNFKKELHFVEELVGSFDVSSSEVRVAALTFSNDANVRFCFDKYNTADQVIQDIQNTPYIRGVTMTHTALKLAKNKMFTSGCGARQGVAKLAVVITDGKSNYPRETSSEAANLHDTGVKVVSVGVGAGIDEGELKAIASKSDLAFSAPDFTALENIEQQISASACGAVDG</sequence>
<evidence type="ECO:0000313" key="4">
    <source>
        <dbReference type="RefSeq" id="XP_012944165.2"/>
    </source>
</evidence>
<dbReference type="Proteomes" id="UP000694888">
    <property type="component" value="Unplaced"/>
</dbReference>
<dbReference type="InterPro" id="IPR050525">
    <property type="entry name" value="ECM_Assembly_Org"/>
</dbReference>
<dbReference type="SMART" id="SM00327">
    <property type="entry name" value="VWA"/>
    <property type="match status" value="2"/>
</dbReference>
<keyword evidence="3" id="KW-1185">Reference proteome</keyword>
<dbReference type="GO" id="GO:0005581">
    <property type="term" value="C:collagen trimer"/>
    <property type="evidence" value="ECO:0007669"/>
    <property type="project" value="UniProtKB-KW"/>
</dbReference>
<organism evidence="3 4">
    <name type="scientific">Aplysia californica</name>
    <name type="common">California sea hare</name>
    <dbReference type="NCBI Taxonomy" id="6500"/>
    <lineage>
        <taxon>Eukaryota</taxon>
        <taxon>Metazoa</taxon>
        <taxon>Spiralia</taxon>
        <taxon>Lophotrochozoa</taxon>
        <taxon>Mollusca</taxon>
        <taxon>Gastropoda</taxon>
        <taxon>Heterobranchia</taxon>
        <taxon>Euthyneura</taxon>
        <taxon>Tectipleura</taxon>
        <taxon>Aplysiida</taxon>
        <taxon>Aplysioidea</taxon>
        <taxon>Aplysiidae</taxon>
        <taxon>Aplysia</taxon>
    </lineage>
</organism>
<gene>
    <name evidence="4" type="primary">LOC106010968</name>
</gene>
<proteinExistence type="predicted"/>
<dbReference type="PANTHER" id="PTHR24020:SF84">
    <property type="entry name" value="VWFA DOMAIN-CONTAINING PROTEIN"/>
    <property type="match status" value="1"/>
</dbReference>
<feature type="region of interest" description="Disordered" evidence="1">
    <location>
        <begin position="63"/>
        <end position="100"/>
    </location>
</feature>